<dbReference type="GO" id="GO:0015344">
    <property type="term" value="F:siderophore uptake transmembrane transporter activity"/>
    <property type="evidence" value="ECO:0007669"/>
    <property type="project" value="TreeGrafter"/>
</dbReference>
<reference evidence="9" key="1">
    <citation type="submission" date="2006-10" db="EMBL/GenBank/DDBJ databases">
        <title>Complete sequence of Solibacter usitatus Ellin6076.</title>
        <authorList>
            <consortium name="US DOE Joint Genome Institute"/>
            <person name="Copeland A."/>
            <person name="Lucas S."/>
            <person name="Lapidus A."/>
            <person name="Barry K."/>
            <person name="Detter J.C."/>
            <person name="Glavina del Rio T."/>
            <person name="Hammon N."/>
            <person name="Israni S."/>
            <person name="Dalin E."/>
            <person name="Tice H."/>
            <person name="Pitluck S."/>
            <person name="Thompson L.S."/>
            <person name="Brettin T."/>
            <person name="Bruce D."/>
            <person name="Han C."/>
            <person name="Tapia R."/>
            <person name="Gilna P."/>
            <person name="Schmutz J."/>
            <person name="Larimer F."/>
            <person name="Land M."/>
            <person name="Hauser L."/>
            <person name="Kyrpides N."/>
            <person name="Mikhailova N."/>
            <person name="Janssen P.H."/>
            <person name="Kuske C.R."/>
            <person name="Richardson P."/>
        </authorList>
    </citation>
    <scope>NUCLEOTIDE SEQUENCE</scope>
    <source>
        <strain evidence="9">Ellin6076</strain>
    </source>
</reference>
<evidence type="ECO:0000256" key="3">
    <source>
        <dbReference type="ARBA" id="ARBA00022452"/>
    </source>
</evidence>
<evidence type="ECO:0000256" key="7">
    <source>
        <dbReference type="SAM" id="SignalP"/>
    </source>
</evidence>
<dbReference type="InterPro" id="IPR036942">
    <property type="entry name" value="Beta-barrel_TonB_sf"/>
</dbReference>
<organism evidence="9">
    <name type="scientific">Solibacter usitatus (strain Ellin6076)</name>
    <dbReference type="NCBI Taxonomy" id="234267"/>
    <lineage>
        <taxon>Bacteria</taxon>
        <taxon>Pseudomonadati</taxon>
        <taxon>Acidobacteriota</taxon>
        <taxon>Terriglobia</taxon>
        <taxon>Bryobacterales</taxon>
        <taxon>Solibacteraceae</taxon>
        <taxon>Candidatus Solibacter</taxon>
    </lineage>
</organism>
<accession>Q01Q65</accession>
<keyword evidence="4" id="KW-0812">Transmembrane</keyword>
<comment type="subcellular location">
    <subcellularLocation>
        <location evidence="1">Cell outer membrane</location>
        <topology evidence="1">Multi-pass membrane protein</topology>
    </subcellularLocation>
</comment>
<evidence type="ECO:0000256" key="4">
    <source>
        <dbReference type="ARBA" id="ARBA00022692"/>
    </source>
</evidence>
<dbReference type="EMBL" id="CP000473">
    <property type="protein sequence ID" value="ABJ88205.1"/>
    <property type="molecule type" value="Genomic_DNA"/>
</dbReference>
<keyword evidence="3" id="KW-1134">Transmembrane beta strand</keyword>
<dbReference type="SUPFAM" id="SSF49464">
    <property type="entry name" value="Carboxypeptidase regulatory domain-like"/>
    <property type="match status" value="1"/>
</dbReference>
<dbReference type="InterPro" id="IPR037066">
    <property type="entry name" value="Plug_dom_sf"/>
</dbReference>
<keyword evidence="5" id="KW-0472">Membrane</keyword>
<sequence length="1123" mass="121069" precursor="true">MRHIFCRIAGVVLVWGTLSSLPAQVFNAQVTGEVTDATGALVPNARLTMTNLATKTVVTTTTTDAGVYRFPNLAPAEYKLNCSVGGFKSFEQGPITLQVNQTLEVNIRLQTGDATEQVTVSAAPPALETESSTLGQIVTTRSIENLPLNIRDAFALVALTPGVVLGGNFGNAGGSDVGRNFFKSDFNVGGGRSGSQEILLDGAPDTTPDINRGVINPPVDSVQEFKVQANSFDAQFGRTSGGIVNMITKSGTSTWHGVGYDFERHSVMDANSFFNNRSGLAKQSFQRHQFGANVGGPVWKGKWFAFGDYEGLRQAYPASTINTVPTALQRSGDFSQTFAGNGALIQIYDPNTLVSLPDGTRQRSAFPGNIIPSNRINPVGAAVLAAYPAPNLPGNAVTGASNYIFASKSVTNSDKYDIRNDINFNESNRMFVRFSRQEDARLVPGTMPLPVGGGRQTSDHYTQAMADATHVFSTNTVADMSFSFTRALAYQFGRSQGFDLSTLKLPASYISQVVAQFPVFSPSDSVSTSNGADSFVQFQPRNVWAVLGSLFHQKGRHALKVGGDIRLLHFNEGQNSNASGNFSFSRLFTQGPNPTQASTNGGNGVASLLLGDASGGSLIRINPISTQSTYYALYFQDDWRVNSRLTLNLGLRWDVGVGDREKYNRLAYFDPYVASPLAAGAGLPGLKGALGWIGQGNPSNQQSTDWRNIQPRAGFAYSLTQKTVVRGGYGIFFLPRNVQGNGDGAVEAVRTTSMVATQDNLNPATTMSNPFPAGLLPPLNDRDPLANTGSSVAAPVYTFRNGYSQTWSFGVQRQLPWGLVADGHYWGSKSTRLQVSWNINQLPDQYLSLGTRLNDLVPNPFASQGLGGVLSGATISRQQSLLPFPQYTAVTQVFAPAGNSTYQAGTIQLEKRLSAKLTLLGAYTRSKAIDDVRTPQDFYNRRLEKGLSAFDAPNQFRLSGVYNLPFGRDRSFGKSMNPVLNAILGDWDINGILGIQSGQPIGIGRPAVNNGKSAHLDNPTIAKWFDTSVFSVAPSFTFGTVGPVLPDVRTDAQRNLDAVLSKNFLIHVKERVVRAQFRSEFYNVTNHPQFGGPNTSVSSLSFGIVTAQNNNPRDIQLGLKLSF</sequence>
<evidence type="ECO:0000259" key="8">
    <source>
        <dbReference type="Pfam" id="PF25183"/>
    </source>
</evidence>
<dbReference type="eggNOG" id="COG4771">
    <property type="taxonomic scope" value="Bacteria"/>
</dbReference>
<keyword evidence="6" id="KW-0998">Cell outer membrane</keyword>
<name>Q01Q65_SOLUE</name>
<dbReference type="Pfam" id="PF13620">
    <property type="entry name" value="CarboxypepD_reg"/>
    <property type="match status" value="1"/>
</dbReference>
<evidence type="ECO:0000256" key="1">
    <source>
        <dbReference type="ARBA" id="ARBA00004571"/>
    </source>
</evidence>
<dbReference type="OrthoDB" id="97893at2"/>
<proteinExistence type="predicted"/>
<dbReference type="PANTHER" id="PTHR30069">
    <property type="entry name" value="TONB-DEPENDENT OUTER MEMBRANE RECEPTOR"/>
    <property type="match status" value="1"/>
</dbReference>
<evidence type="ECO:0000256" key="2">
    <source>
        <dbReference type="ARBA" id="ARBA00022448"/>
    </source>
</evidence>
<dbReference type="Gene3D" id="2.40.170.20">
    <property type="entry name" value="TonB-dependent receptor, beta-barrel domain"/>
    <property type="match status" value="1"/>
</dbReference>
<dbReference type="GO" id="GO:0009279">
    <property type="term" value="C:cell outer membrane"/>
    <property type="evidence" value="ECO:0007669"/>
    <property type="project" value="UniProtKB-SubCell"/>
</dbReference>
<keyword evidence="2" id="KW-0813">Transport</keyword>
<evidence type="ECO:0000256" key="5">
    <source>
        <dbReference type="ARBA" id="ARBA00023136"/>
    </source>
</evidence>
<dbReference type="PANTHER" id="PTHR30069:SF46">
    <property type="entry name" value="OAR PROTEIN"/>
    <property type="match status" value="1"/>
</dbReference>
<evidence type="ECO:0000256" key="6">
    <source>
        <dbReference type="ARBA" id="ARBA00023237"/>
    </source>
</evidence>
<dbReference type="KEGG" id="sus:Acid_7294"/>
<feature type="domain" description="TonB-dependent transporter Oar-like beta-barrel" evidence="8">
    <location>
        <begin position="247"/>
        <end position="1116"/>
    </location>
</feature>
<protein>
    <submittedName>
        <fullName evidence="9">Cna B-type protein</fullName>
    </submittedName>
</protein>
<feature type="chain" id="PRO_5004162334" evidence="7">
    <location>
        <begin position="26"/>
        <end position="1123"/>
    </location>
</feature>
<dbReference type="GO" id="GO:0044718">
    <property type="term" value="P:siderophore transmembrane transport"/>
    <property type="evidence" value="ECO:0007669"/>
    <property type="project" value="TreeGrafter"/>
</dbReference>
<keyword evidence="7" id="KW-0732">Signal</keyword>
<dbReference type="SUPFAM" id="SSF56935">
    <property type="entry name" value="Porins"/>
    <property type="match status" value="1"/>
</dbReference>
<gene>
    <name evidence="9" type="ordered locus">Acid_7294</name>
</gene>
<dbReference type="Gene3D" id="2.60.40.1120">
    <property type="entry name" value="Carboxypeptidase-like, regulatory domain"/>
    <property type="match status" value="1"/>
</dbReference>
<evidence type="ECO:0000313" key="9">
    <source>
        <dbReference type="EMBL" id="ABJ88205.1"/>
    </source>
</evidence>
<dbReference type="STRING" id="234267.Acid_7294"/>
<dbReference type="AlphaFoldDB" id="Q01Q65"/>
<dbReference type="Pfam" id="PF25183">
    <property type="entry name" value="OMP_b-brl_4"/>
    <property type="match status" value="1"/>
</dbReference>
<dbReference type="InterPro" id="IPR008969">
    <property type="entry name" value="CarboxyPept-like_regulatory"/>
</dbReference>
<dbReference type="InterPro" id="IPR057601">
    <property type="entry name" value="Oar-like_b-barrel"/>
</dbReference>
<dbReference type="Gene3D" id="2.170.130.10">
    <property type="entry name" value="TonB-dependent receptor, plug domain"/>
    <property type="match status" value="1"/>
</dbReference>
<dbReference type="HOGENOM" id="CLU_006298_0_0_0"/>
<dbReference type="InterPro" id="IPR039426">
    <property type="entry name" value="TonB-dep_rcpt-like"/>
</dbReference>
<feature type="signal peptide" evidence="7">
    <location>
        <begin position="1"/>
        <end position="25"/>
    </location>
</feature>
<dbReference type="InParanoid" id="Q01Q65"/>